<feature type="transmembrane region" description="Helical" evidence="2">
    <location>
        <begin position="150"/>
        <end position="167"/>
    </location>
</feature>
<protein>
    <submittedName>
        <fullName evidence="3">Uncharacterized protein</fullName>
    </submittedName>
</protein>
<dbReference type="AlphaFoldDB" id="A0A151Y233"/>
<evidence type="ECO:0000313" key="4">
    <source>
        <dbReference type="Proteomes" id="UP000076276"/>
    </source>
</evidence>
<accession>A0A151Y233</accession>
<name>A0A151Y233_9GAMM</name>
<dbReference type="Pfam" id="PF25612">
    <property type="entry name" value="DUF7940"/>
    <property type="match status" value="1"/>
</dbReference>
<feature type="coiled-coil region" evidence="1">
    <location>
        <begin position="92"/>
        <end position="119"/>
    </location>
</feature>
<keyword evidence="4" id="KW-1185">Reference proteome</keyword>
<evidence type="ECO:0000256" key="2">
    <source>
        <dbReference type="SAM" id="Phobius"/>
    </source>
</evidence>
<dbReference type="Proteomes" id="UP000076276">
    <property type="component" value="Unassembled WGS sequence"/>
</dbReference>
<dbReference type="InterPro" id="IPR057700">
    <property type="entry name" value="DUF7940"/>
</dbReference>
<proteinExistence type="predicted"/>
<dbReference type="EMBL" id="LUAW01000020">
    <property type="protein sequence ID" value="KYQ72065.1"/>
    <property type="molecule type" value="Genomic_DNA"/>
</dbReference>
<comment type="caution">
    <text evidence="3">The sequence shown here is derived from an EMBL/GenBank/DDBJ whole genome shotgun (WGS) entry which is preliminary data.</text>
</comment>
<dbReference type="RefSeq" id="WP_067669026.1">
    <property type="nucleotide sequence ID" value="NZ_CBCSIK010000001.1"/>
</dbReference>
<organism evidence="3 4">
    <name type="scientific">Acinetobacter pragensis</name>
    <dbReference type="NCBI Taxonomy" id="1806892"/>
    <lineage>
        <taxon>Bacteria</taxon>
        <taxon>Pseudomonadati</taxon>
        <taxon>Pseudomonadota</taxon>
        <taxon>Gammaproteobacteria</taxon>
        <taxon>Moraxellales</taxon>
        <taxon>Moraxellaceae</taxon>
        <taxon>Acinetobacter</taxon>
    </lineage>
</organism>
<sequence>MPSKVKNNLAQLAKVERYIARFQLLSNIHERTLTEHNDQLDFTWKDGYETGVRDANALHGVAKQTAAEAESAKIQQLRLQLSTRESELDQKALELSDAKQKLLDQAKRHQQRIDELKAEIAQNPEPIAASLGFTTYAGPIVENWRDSWKWISNWCFGLIVFFATTPIPPELLMVLPENVRTYLIAWTAFCGLIGRYINQSKGIKTWPLKS</sequence>
<keyword evidence="2" id="KW-0812">Transmembrane</keyword>
<evidence type="ECO:0000256" key="1">
    <source>
        <dbReference type="SAM" id="Coils"/>
    </source>
</evidence>
<dbReference type="STRING" id="1806892.AZH43_12690"/>
<dbReference type="OrthoDB" id="6713564at2"/>
<dbReference type="SUPFAM" id="SSF58100">
    <property type="entry name" value="Bacterial hemolysins"/>
    <property type="match status" value="1"/>
</dbReference>
<keyword evidence="2" id="KW-1133">Transmembrane helix</keyword>
<keyword evidence="2" id="KW-0472">Membrane</keyword>
<evidence type="ECO:0000313" key="3">
    <source>
        <dbReference type="EMBL" id="KYQ72065.1"/>
    </source>
</evidence>
<feature type="transmembrane region" description="Helical" evidence="2">
    <location>
        <begin position="179"/>
        <end position="197"/>
    </location>
</feature>
<keyword evidence="1" id="KW-0175">Coiled coil</keyword>
<gene>
    <name evidence="3" type="ORF">AZH43_12690</name>
</gene>
<reference evidence="3 4" key="1">
    <citation type="submission" date="2016-03" db="EMBL/GenBank/DDBJ databases">
        <title>Acinetobacter genomospecies 28 strain ANC 4149.</title>
        <authorList>
            <person name="Radolfova-Krizova L."/>
            <person name="Nemec A."/>
        </authorList>
    </citation>
    <scope>NUCLEOTIDE SEQUENCE [LARGE SCALE GENOMIC DNA]</scope>
    <source>
        <strain evidence="3 4">ANC 4149</strain>
    </source>
</reference>